<keyword evidence="2" id="KW-1185">Reference proteome</keyword>
<dbReference type="AlphaFoldDB" id="A0A8X6J4Z6"/>
<proteinExistence type="predicted"/>
<evidence type="ECO:0000313" key="1">
    <source>
        <dbReference type="EMBL" id="GFR10298.1"/>
    </source>
</evidence>
<dbReference type="Proteomes" id="UP000887116">
    <property type="component" value="Unassembled WGS sequence"/>
</dbReference>
<dbReference type="EMBL" id="BMAO01026516">
    <property type="protein sequence ID" value="GFR10298.1"/>
    <property type="molecule type" value="Genomic_DNA"/>
</dbReference>
<reference evidence="1" key="1">
    <citation type="submission" date="2020-07" db="EMBL/GenBank/DDBJ databases">
        <title>Multicomponent nature underlies the extraordinary mechanical properties of spider dragline silk.</title>
        <authorList>
            <person name="Kono N."/>
            <person name="Nakamura H."/>
            <person name="Mori M."/>
            <person name="Yoshida Y."/>
            <person name="Ohtoshi R."/>
            <person name="Malay A.D."/>
            <person name="Moran D.A.P."/>
            <person name="Tomita M."/>
            <person name="Numata K."/>
            <person name="Arakawa K."/>
        </authorList>
    </citation>
    <scope>NUCLEOTIDE SEQUENCE</scope>
</reference>
<sequence length="232" mass="26657">MDNTSPEPKTTSRLFETINKNLKLLEVGDLAKSVYDESQGEVGIHLAKFVEIHFQKELGSSLLTKLNLTDDTILTDFNKLKVNKKSSIHKKDRFLIIVKKYYEKVQVLKKSYRLFLEVRLYKTEKELFNAFKFVTLRQLQNLCVSIQVPSGYEMQLDQGLADLLGFTKKKLGSGSHTGKYPLQLNAGISEIFVYSDIVEPHHTGDTFSPLLRIIPCMNEKDEQIVKHYDKLL</sequence>
<evidence type="ECO:0000313" key="2">
    <source>
        <dbReference type="Proteomes" id="UP000887116"/>
    </source>
</evidence>
<protein>
    <submittedName>
        <fullName evidence="1">Uncharacterized protein</fullName>
    </submittedName>
</protein>
<name>A0A8X6J4Z6_TRICU</name>
<gene>
    <name evidence="1" type="primary">AVEN_266084_1</name>
    <name evidence="1" type="ORF">TNCT_138011</name>
</gene>
<dbReference type="OrthoDB" id="6410137at2759"/>
<accession>A0A8X6J4Z6</accession>
<comment type="caution">
    <text evidence="1">The sequence shown here is derived from an EMBL/GenBank/DDBJ whole genome shotgun (WGS) entry which is preliminary data.</text>
</comment>
<organism evidence="1 2">
    <name type="scientific">Trichonephila clavata</name>
    <name type="common">Joro spider</name>
    <name type="synonym">Nephila clavata</name>
    <dbReference type="NCBI Taxonomy" id="2740835"/>
    <lineage>
        <taxon>Eukaryota</taxon>
        <taxon>Metazoa</taxon>
        <taxon>Ecdysozoa</taxon>
        <taxon>Arthropoda</taxon>
        <taxon>Chelicerata</taxon>
        <taxon>Arachnida</taxon>
        <taxon>Araneae</taxon>
        <taxon>Araneomorphae</taxon>
        <taxon>Entelegynae</taxon>
        <taxon>Araneoidea</taxon>
        <taxon>Nephilidae</taxon>
        <taxon>Trichonephila</taxon>
    </lineage>
</organism>